<evidence type="ECO:0000256" key="4">
    <source>
        <dbReference type="ARBA" id="ARBA00023015"/>
    </source>
</evidence>
<evidence type="ECO:0000313" key="9">
    <source>
        <dbReference type="Proteomes" id="UP000001568"/>
    </source>
</evidence>
<dbReference type="EMBL" id="CP000585">
    <property type="protein sequence ID" value="ABO96148.1"/>
    <property type="molecule type" value="Genomic_DNA"/>
</dbReference>
<evidence type="ECO:0000256" key="1">
    <source>
        <dbReference type="ARBA" id="ARBA00022472"/>
    </source>
</evidence>
<accession>A4RY26</accession>
<dbReference type="Gene3D" id="3.30.300.20">
    <property type="match status" value="2"/>
</dbReference>
<dbReference type="Proteomes" id="UP000001568">
    <property type="component" value="Chromosome 5"/>
</dbReference>
<organism evidence="8 9">
    <name type="scientific">Ostreococcus lucimarinus (strain CCE9901)</name>
    <dbReference type="NCBI Taxonomy" id="436017"/>
    <lineage>
        <taxon>Eukaryota</taxon>
        <taxon>Viridiplantae</taxon>
        <taxon>Chlorophyta</taxon>
        <taxon>Mamiellophyceae</taxon>
        <taxon>Mamiellales</taxon>
        <taxon>Bathycoccaceae</taxon>
        <taxon>Ostreococcus</taxon>
    </lineage>
</organism>
<dbReference type="PANTHER" id="PTHR22648:SF0">
    <property type="entry name" value="TRANSCRIPTION TERMINATION_ANTITERMINATION PROTEIN NUSA"/>
    <property type="match status" value="1"/>
</dbReference>
<proteinExistence type="predicted"/>
<dbReference type="Gramene" id="ABO96148">
    <property type="protein sequence ID" value="ABO96148"/>
    <property type="gene ID" value="OSTLU_87378"/>
</dbReference>
<dbReference type="STRING" id="436017.A4RY26"/>
<dbReference type="PANTHER" id="PTHR22648">
    <property type="entry name" value="TRANSCRIPTION TERMINATION FACTOR NUSA"/>
    <property type="match status" value="1"/>
</dbReference>
<keyword evidence="3" id="KW-0694">RNA-binding</keyword>
<protein>
    <recommendedName>
        <fullName evidence="7">S1 motif domain-containing protein</fullName>
    </recommendedName>
</protein>
<dbReference type="RefSeq" id="XP_001417855.1">
    <property type="nucleotide sequence ID" value="XM_001417818.1"/>
</dbReference>
<dbReference type="InterPro" id="IPR012340">
    <property type="entry name" value="NA-bd_OB-fold"/>
</dbReference>
<gene>
    <name evidence="8" type="ORF">OSTLU_87378</name>
</gene>
<feature type="compositionally biased region" description="Acidic residues" evidence="6">
    <location>
        <begin position="151"/>
        <end position="162"/>
    </location>
</feature>
<dbReference type="OMA" id="REYDDTK"/>
<dbReference type="GO" id="GO:0006353">
    <property type="term" value="P:DNA-templated transcription termination"/>
    <property type="evidence" value="ECO:0007669"/>
    <property type="project" value="UniProtKB-KW"/>
</dbReference>
<reference evidence="8 9" key="1">
    <citation type="journal article" date="2007" name="Proc. Natl. Acad. Sci. U.S.A.">
        <title>The tiny eukaryote Ostreococcus provides genomic insights into the paradox of plankton speciation.</title>
        <authorList>
            <person name="Palenik B."/>
            <person name="Grimwood J."/>
            <person name="Aerts A."/>
            <person name="Rouze P."/>
            <person name="Salamov A."/>
            <person name="Putnam N."/>
            <person name="Dupont C."/>
            <person name="Jorgensen R."/>
            <person name="Derelle E."/>
            <person name="Rombauts S."/>
            <person name="Zhou K."/>
            <person name="Otillar R."/>
            <person name="Merchant S.S."/>
            <person name="Podell S."/>
            <person name="Gaasterland T."/>
            <person name="Napoli C."/>
            <person name="Gendler K."/>
            <person name="Manuell A."/>
            <person name="Tai V."/>
            <person name="Vallon O."/>
            <person name="Piganeau G."/>
            <person name="Jancek S."/>
            <person name="Heijde M."/>
            <person name="Jabbari K."/>
            <person name="Bowler C."/>
            <person name="Lohr M."/>
            <person name="Robbens S."/>
            <person name="Werner G."/>
            <person name="Dubchak I."/>
            <person name="Pazour G.J."/>
            <person name="Ren Q."/>
            <person name="Paulsen I."/>
            <person name="Delwiche C."/>
            <person name="Schmutz J."/>
            <person name="Rokhsar D."/>
            <person name="Van de Peer Y."/>
            <person name="Moreau H."/>
            <person name="Grigoriev I.V."/>
        </authorList>
    </citation>
    <scope>NUCLEOTIDE SEQUENCE [LARGE SCALE GENOMIC DNA]</scope>
    <source>
        <strain evidence="8 9">CCE9901</strain>
    </source>
</reference>
<name>A4RY26_OSTLU</name>
<evidence type="ECO:0000313" key="8">
    <source>
        <dbReference type="EMBL" id="ABO96148.1"/>
    </source>
</evidence>
<dbReference type="InterPro" id="IPR009019">
    <property type="entry name" value="KH_sf_prok-type"/>
</dbReference>
<dbReference type="InterPro" id="IPR003029">
    <property type="entry name" value="S1_domain"/>
</dbReference>
<evidence type="ECO:0000256" key="3">
    <source>
        <dbReference type="ARBA" id="ARBA00022884"/>
    </source>
</evidence>
<evidence type="ECO:0000256" key="5">
    <source>
        <dbReference type="ARBA" id="ARBA00023163"/>
    </source>
</evidence>
<dbReference type="AlphaFoldDB" id="A4RY26"/>
<dbReference type="Pfam" id="PF26594">
    <property type="entry name" value="KH_NusA_2nd"/>
    <property type="match status" value="1"/>
</dbReference>
<evidence type="ECO:0000259" key="7">
    <source>
        <dbReference type="PROSITE" id="PS50126"/>
    </source>
</evidence>
<feature type="domain" description="S1 motif" evidence="7">
    <location>
        <begin position="338"/>
        <end position="411"/>
    </location>
</feature>
<dbReference type="GeneID" id="5002010"/>
<dbReference type="Gene3D" id="2.40.50.140">
    <property type="entry name" value="Nucleic acid-binding proteins"/>
    <property type="match status" value="1"/>
</dbReference>
<dbReference type="InterPro" id="IPR025249">
    <property type="entry name" value="TF_NusA_KH_1st"/>
</dbReference>
<dbReference type="KEGG" id="olu:OSTLU_87378"/>
<dbReference type="HOGENOM" id="CLU_444547_0_0_1"/>
<sequence>MASCVARAALSTPSRVVFYDKKRTPAAATRARVVVPRAADADADAAAPADAWLEARRADLSALTVEKGLKPLCRGYGLKLGGSKTALLERVLAHESANRAEFAPMEAVVEKASAWRNSRVVRVDEASARAIEEANAVKAERREKAGGWGRDEEDDYGDDVDEDRGWGSSWARREDEEESSTARMRDIEARYPQLRLADEKLTKDDLARRVAVVNGLRALAKEKEGYEADVGLHLEAIARAIDRGYRDMRGSALTVLQKEVRARIDVSVDIDVQRGRFAVLVQVVGRGGTVEREYDDTKFFTFNVRRQNRMRTLIRYMSEEIKTGVARLATEDFVGQIGNVVDGTLRFRTETGSWMMDIKGGAAGVIPPEEQLLTYNDLPLKQGDELSCFVLDVDQNLFTGREQTPVVLSMTIPALVGAIIREEVPEVARGEIEIKSIARMAGKVTKVAVALREGSTSWSNAVETCLGEDQSILRRIRERCGGEVVHFLPWSDDPAELIKSSLFPAEVLRVEESFPDGTQKRKFTAYVKEVDLRRAIGAGGNNVKLCASLTNAFIVIEVDETAGNTQRRGSFNDDLDDSYDSGFWGDDREDDFFGGGDAENFANNLNKDRFSEQTQSVQLDDLGWPDLDDFDDLPTTNAAGRGPQDIPSVSELKTLGETFSQSFEGDDDAEEWDVGPGRPGLTTFGATGRPGVVGTALFFGDEAGEYDDDE</sequence>
<evidence type="ECO:0000256" key="6">
    <source>
        <dbReference type="SAM" id="MobiDB-lite"/>
    </source>
</evidence>
<feature type="compositionally biased region" description="Acidic residues" evidence="6">
    <location>
        <begin position="664"/>
        <end position="673"/>
    </location>
</feature>
<dbReference type="GO" id="GO:0003723">
    <property type="term" value="F:RNA binding"/>
    <property type="evidence" value="ECO:0007669"/>
    <property type="project" value="UniProtKB-KW"/>
</dbReference>
<evidence type="ECO:0000256" key="2">
    <source>
        <dbReference type="ARBA" id="ARBA00022490"/>
    </source>
</evidence>
<keyword evidence="4" id="KW-0805">Transcription regulation</keyword>
<dbReference type="InterPro" id="IPR015946">
    <property type="entry name" value="KH_dom-like_a/b"/>
</dbReference>
<keyword evidence="1" id="KW-0806">Transcription termination</keyword>
<dbReference type="SUPFAM" id="SSF54814">
    <property type="entry name" value="Prokaryotic type KH domain (KH-domain type II)"/>
    <property type="match status" value="2"/>
</dbReference>
<dbReference type="GO" id="GO:0031564">
    <property type="term" value="P:transcription antitermination"/>
    <property type="evidence" value="ECO:0007669"/>
    <property type="project" value="InterPro"/>
</dbReference>
<feature type="region of interest" description="Disordered" evidence="6">
    <location>
        <begin position="141"/>
        <end position="181"/>
    </location>
</feature>
<dbReference type="OrthoDB" id="361630at2759"/>
<dbReference type="InterPro" id="IPR030842">
    <property type="entry name" value="TF_NusA_bacterial"/>
</dbReference>
<dbReference type="GO" id="GO:0005829">
    <property type="term" value="C:cytosol"/>
    <property type="evidence" value="ECO:0007669"/>
    <property type="project" value="TreeGrafter"/>
</dbReference>
<feature type="region of interest" description="Disordered" evidence="6">
    <location>
        <begin position="663"/>
        <end position="687"/>
    </location>
</feature>
<dbReference type="InterPro" id="IPR058582">
    <property type="entry name" value="KH_NusA_2nd"/>
</dbReference>
<dbReference type="PROSITE" id="PS50126">
    <property type="entry name" value="S1"/>
    <property type="match status" value="1"/>
</dbReference>
<keyword evidence="5" id="KW-0804">Transcription</keyword>
<keyword evidence="2" id="KW-0963">Cytoplasm</keyword>
<dbReference type="Pfam" id="PF13184">
    <property type="entry name" value="KH_NusA_1st"/>
    <property type="match status" value="1"/>
</dbReference>
<dbReference type="eggNOG" id="ENOG502SCTP">
    <property type="taxonomic scope" value="Eukaryota"/>
</dbReference>
<keyword evidence="9" id="KW-1185">Reference proteome</keyword>